<comment type="caution">
    <text evidence="2">The sequence shown here is derived from an EMBL/GenBank/DDBJ whole genome shotgun (WGS) entry which is preliminary data.</text>
</comment>
<evidence type="ECO:0000313" key="2">
    <source>
        <dbReference type="EMBL" id="NYI95272.1"/>
    </source>
</evidence>
<sequence length="32" mass="2944">MTAAGAPDGASATPDRAESGAGSAPAAGRESR</sequence>
<dbReference type="Proteomes" id="UP000575985">
    <property type="component" value="Unassembled WGS sequence"/>
</dbReference>
<feature type="region of interest" description="Disordered" evidence="1">
    <location>
        <begin position="1"/>
        <end position="32"/>
    </location>
</feature>
<organism evidence="2 3">
    <name type="scientific">Streptomonospora nanhaiensis</name>
    <dbReference type="NCBI Taxonomy" id="1323731"/>
    <lineage>
        <taxon>Bacteria</taxon>
        <taxon>Bacillati</taxon>
        <taxon>Actinomycetota</taxon>
        <taxon>Actinomycetes</taxon>
        <taxon>Streptosporangiales</taxon>
        <taxon>Nocardiopsidaceae</taxon>
        <taxon>Streptomonospora</taxon>
    </lineage>
</organism>
<accession>A0A853BL74</accession>
<proteinExistence type="predicted"/>
<reference evidence="2 3" key="1">
    <citation type="submission" date="2020-07" db="EMBL/GenBank/DDBJ databases">
        <title>Sequencing the genomes of 1000 actinobacteria strains.</title>
        <authorList>
            <person name="Klenk H.-P."/>
        </authorList>
    </citation>
    <scope>NUCLEOTIDE SEQUENCE [LARGE SCALE GENOMIC DNA]</scope>
    <source>
        <strain evidence="2 3">DSM 45927</strain>
    </source>
</reference>
<evidence type="ECO:0000256" key="1">
    <source>
        <dbReference type="SAM" id="MobiDB-lite"/>
    </source>
</evidence>
<protein>
    <submittedName>
        <fullName evidence="2">Uncharacterized protein</fullName>
    </submittedName>
</protein>
<dbReference type="AlphaFoldDB" id="A0A853BL74"/>
<keyword evidence="3" id="KW-1185">Reference proteome</keyword>
<dbReference type="EMBL" id="JACCFO010000001">
    <property type="protein sequence ID" value="NYI95272.1"/>
    <property type="molecule type" value="Genomic_DNA"/>
</dbReference>
<evidence type="ECO:0000313" key="3">
    <source>
        <dbReference type="Proteomes" id="UP000575985"/>
    </source>
</evidence>
<feature type="compositionally biased region" description="Low complexity" evidence="1">
    <location>
        <begin position="19"/>
        <end position="32"/>
    </location>
</feature>
<gene>
    <name evidence="2" type="ORF">HNR12_001549</name>
</gene>
<name>A0A853BL74_9ACTN</name>